<dbReference type="AlphaFoldDB" id="A0A0G1XAJ0"/>
<organism evidence="1 2">
    <name type="scientific">Candidatus Amesbacteria bacterium GW2011_GWC1_48_10</name>
    <dbReference type="NCBI Taxonomy" id="1618365"/>
    <lineage>
        <taxon>Bacteria</taxon>
        <taxon>Candidatus Amesiibacteriota</taxon>
    </lineage>
</organism>
<comment type="caution">
    <text evidence="1">The sequence shown here is derived from an EMBL/GenBank/DDBJ whole genome shotgun (WGS) entry which is preliminary data.</text>
</comment>
<name>A0A0G1XAJ0_9BACT</name>
<evidence type="ECO:0000313" key="2">
    <source>
        <dbReference type="Proteomes" id="UP000034877"/>
    </source>
</evidence>
<dbReference type="Proteomes" id="UP000034877">
    <property type="component" value="Unassembled WGS sequence"/>
</dbReference>
<reference evidence="1 2" key="1">
    <citation type="journal article" date="2015" name="Nature">
        <title>rRNA introns, odd ribosomes, and small enigmatic genomes across a large radiation of phyla.</title>
        <authorList>
            <person name="Brown C.T."/>
            <person name="Hug L.A."/>
            <person name="Thomas B.C."/>
            <person name="Sharon I."/>
            <person name="Castelle C.J."/>
            <person name="Singh A."/>
            <person name="Wilkins M.J."/>
            <person name="Williams K.H."/>
            <person name="Banfield J.F."/>
        </authorList>
    </citation>
    <scope>NUCLEOTIDE SEQUENCE [LARGE SCALE GENOMIC DNA]</scope>
</reference>
<accession>A0A0G1XAJ0</accession>
<gene>
    <name evidence="1" type="ORF">UY22_C0044G0011</name>
</gene>
<dbReference type="EMBL" id="LCPE01000044">
    <property type="protein sequence ID" value="KKU91340.1"/>
    <property type="molecule type" value="Genomic_DNA"/>
</dbReference>
<evidence type="ECO:0000313" key="1">
    <source>
        <dbReference type="EMBL" id="KKU91340.1"/>
    </source>
</evidence>
<sequence length="83" mass="9223">MEPGGRVGLPFSPYQGLVLPLNYPGGEDILPEKKVHRVLSGVVKLRDEFRQDDVFYHKPDKKNNALAGRTGLSVYQVCIEIVG</sequence>
<protein>
    <submittedName>
        <fullName evidence="1">Uncharacterized protein</fullName>
    </submittedName>
</protein>
<proteinExistence type="predicted"/>